<dbReference type="InterPro" id="IPR023296">
    <property type="entry name" value="Glyco_hydro_beta-prop_sf"/>
</dbReference>
<keyword evidence="3" id="KW-0378">Hydrolase</keyword>
<evidence type="ECO:0000256" key="3">
    <source>
        <dbReference type="ARBA" id="ARBA00022801"/>
    </source>
</evidence>
<dbReference type="InterPro" id="IPR001362">
    <property type="entry name" value="Glyco_hydro_32"/>
</dbReference>
<name>A0AAU8A657_9FIRM</name>
<reference evidence="6" key="1">
    <citation type="submission" date="2023-02" db="EMBL/GenBank/DDBJ databases">
        <title>Gut commensal Christensenella minuta modulates host metabolism via a new class of secondary bile acids.</title>
        <authorList>
            <person name="Liu C."/>
        </authorList>
    </citation>
    <scope>NUCLEOTIDE SEQUENCE</scope>
    <source>
        <strain evidence="6">CA70</strain>
    </source>
</reference>
<evidence type="ECO:0000259" key="5">
    <source>
        <dbReference type="Pfam" id="PF00251"/>
    </source>
</evidence>
<dbReference type="GO" id="GO:0005975">
    <property type="term" value="P:carbohydrate metabolic process"/>
    <property type="evidence" value="ECO:0007669"/>
    <property type="project" value="InterPro"/>
</dbReference>
<evidence type="ECO:0000313" key="6">
    <source>
        <dbReference type="EMBL" id="XCC61324.1"/>
    </source>
</evidence>
<keyword evidence="4" id="KW-0326">Glycosidase</keyword>
<evidence type="ECO:0000256" key="1">
    <source>
        <dbReference type="ARBA" id="ARBA00009902"/>
    </source>
</evidence>
<gene>
    <name evidence="6" type="ORF">PUP29_07215</name>
</gene>
<dbReference type="PANTHER" id="PTHR43101:SF1">
    <property type="entry name" value="BETA-FRUCTOSIDASE"/>
    <property type="match status" value="1"/>
</dbReference>
<dbReference type="Gene3D" id="2.115.10.20">
    <property type="entry name" value="Glycosyl hydrolase domain, family 43"/>
    <property type="match status" value="1"/>
</dbReference>
<dbReference type="SMART" id="SM00640">
    <property type="entry name" value="Glyco_32"/>
    <property type="match status" value="1"/>
</dbReference>
<comment type="similarity">
    <text evidence="1">Belongs to the glycosyl hydrolase 32 family.</text>
</comment>
<dbReference type="InterPro" id="IPR013148">
    <property type="entry name" value="Glyco_hydro_32_N"/>
</dbReference>
<dbReference type="Gene3D" id="2.60.120.560">
    <property type="entry name" value="Exo-inulinase, domain 1"/>
    <property type="match status" value="1"/>
</dbReference>
<dbReference type="EMBL" id="CP117826">
    <property type="protein sequence ID" value="XCC61324.1"/>
    <property type="molecule type" value="Genomic_DNA"/>
</dbReference>
<dbReference type="SUPFAM" id="SSF75005">
    <property type="entry name" value="Arabinanase/levansucrase/invertase"/>
    <property type="match status" value="1"/>
</dbReference>
<dbReference type="EC" id="3.2.1.26" evidence="2"/>
<proteinExistence type="inferred from homology"/>
<dbReference type="CDD" id="cd08995">
    <property type="entry name" value="GH32_EcAec43-like"/>
    <property type="match status" value="1"/>
</dbReference>
<evidence type="ECO:0000256" key="4">
    <source>
        <dbReference type="ARBA" id="ARBA00023295"/>
    </source>
</evidence>
<evidence type="ECO:0000256" key="2">
    <source>
        <dbReference type="ARBA" id="ARBA00012758"/>
    </source>
</evidence>
<dbReference type="AlphaFoldDB" id="A0AAU8A657"/>
<sequence length="492" mass="56590">MKLFRRSKEGFASGDAIPFYHDGVYHLFYLTSPPDTTRYPDRVRTTWQHARSADLVHWEELPPALVPGEEPQVDANGCWTGSAIYAEGKYHIFYTGYHISAEFPQTICHATSDDSIVWVKDEDSPYIVPDTRYYESIDWRDPYVFYNDEDACYWMLIAARRNEGPENRRGCVVLYKSQNLRTFEHYGVLYEPYHTNCPECPEMYRLGNFWYLSYSRFSERAQTLYRFSMSPYGPWRTPQFDGIDCRRFYAAKSLSDKEGHRFYFGWIHDREGASDEGWWQWGGDFAIPHEVKSAPDGNLYVSMPENIYHSFGAGFSADFRPHFGNTRSYGNKSVSINSIGSLSYGFFDLPAQKEFLFECNIVPSDCGDYFGITLKTDSDLDKGYLLAFDLAGQRVSLNKLPAPLDPFWATLSGKEQPLPEVDGPRVCEKTFPFGSGDTINVKIVVGKTTIEAFIDDMIAFSYRSYEPAEHEIGLFAQDSNVDFHNLSFQNLE</sequence>
<dbReference type="RefSeq" id="WP_079546528.1">
    <property type="nucleotide sequence ID" value="NZ_CP117826.1"/>
</dbReference>
<accession>A0AAU8A657</accession>
<dbReference type="PANTHER" id="PTHR43101">
    <property type="entry name" value="BETA-FRUCTOSIDASE"/>
    <property type="match status" value="1"/>
</dbReference>
<dbReference type="GO" id="GO:0004564">
    <property type="term" value="F:beta-fructofuranosidase activity"/>
    <property type="evidence" value="ECO:0007669"/>
    <property type="project" value="UniProtKB-EC"/>
</dbReference>
<dbReference type="InterPro" id="IPR051214">
    <property type="entry name" value="GH32_Enzymes"/>
</dbReference>
<protein>
    <recommendedName>
        <fullName evidence="2">beta-fructofuranosidase</fullName>
        <ecNumber evidence="2">3.2.1.26</ecNumber>
    </recommendedName>
</protein>
<dbReference type="Pfam" id="PF00251">
    <property type="entry name" value="Glyco_hydro_32N"/>
    <property type="match status" value="1"/>
</dbReference>
<feature type="domain" description="Glycosyl hydrolase family 32 N-terminal" evidence="5">
    <location>
        <begin position="18"/>
        <end position="295"/>
    </location>
</feature>
<organism evidence="6">
    <name type="scientific">Christensenella massiliensis</name>
    <dbReference type="NCBI Taxonomy" id="1805714"/>
    <lineage>
        <taxon>Bacteria</taxon>
        <taxon>Bacillati</taxon>
        <taxon>Bacillota</taxon>
        <taxon>Clostridia</taxon>
        <taxon>Christensenellales</taxon>
        <taxon>Christensenellaceae</taxon>
        <taxon>Christensenella</taxon>
    </lineage>
</organism>